<name>A0AAV0T1B7_9STRA</name>
<comment type="caution">
    <text evidence="1">The sequence shown here is derived from an EMBL/GenBank/DDBJ whole genome shotgun (WGS) entry which is preliminary data.</text>
</comment>
<dbReference type="EMBL" id="CANTFK010000286">
    <property type="protein sequence ID" value="CAI5712355.1"/>
    <property type="molecule type" value="Genomic_DNA"/>
</dbReference>
<gene>
    <name evidence="1" type="ORF">PFR002_LOCUS2545</name>
</gene>
<dbReference type="AlphaFoldDB" id="A0AAV0T1B7"/>
<sequence length="166" mass="19491">MHQSSGGRGNNNHNNNWQRFQQQQHQYYHHNSTLESHPNESQSFYPRSQSKVYQQLRATVNAPPRQKEVVAFIEKLRANQSSLAAPPNALTINVVVQAICNHFHVNTFEDLMGISPLQLPILKQLHTVNQRVWTFVTCFIQSRRIHTLLECQEFFYNKKDFNRFTN</sequence>
<organism evidence="1 2">
    <name type="scientific">Peronospora farinosa</name>
    <dbReference type="NCBI Taxonomy" id="134698"/>
    <lineage>
        <taxon>Eukaryota</taxon>
        <taxon>Sar</taxon>
        <taxon>Stramenopiles</taxon>
        <taxon>Oomycota</taxon>
        <taxon>Peronosporomycetes</taxon>
        <taxon>Peronosporales</taxon>
        <taxon>Peronosporaceae</taxon>
        <taxon>Peronospora</taxon>
    </lineage>
</organism>
<evidence type="ECO:0000313" key="1">
    <source>
        <dbReference type="EMBL" id="CAI5712355.1"/>
    </source>
</evidence>
<protein>
    <submittedName>
        <fullName evidence="1">Uncharacterized protein</fullName>
    </submittedName>
</protein>
<dbReference type="Proteomes" id="UP001159659">
    <property type="component" value="Unassembled WGS sequence"/>
</dbReference>
<accession>A0AAV0T1B7</accession>
<evidence type="ECO:0000313" key="2">
    <source>
        <dbReference type="Proteomes" id="UP001159659"/>
    </source>
</evidence>
<proteinExistence type="predicted"/>
<reference evidence="1" key="1">
    <citation type="submission" date="2022-12" db="EMBL/GenBank/DDBJ databases">
        <authorList>
            <person name="Webb A."/>
        </authorList>
    </citation>
    <scope>NUCLEOTIDE SEQUENCE</scope>
    <source>
        <strain evidence="1">Pf2</strain>
    </source>
</reference>